<dbReference type="InterPro" id="IPR001108">
    <property type="entry name" value="Peptidase_A22A"/>
</dbReference>
<dbReference type="GO" id="GO:0006509">
    <property type="term" value="P:membrane protein ectodomain proteolysis"/>
    <property type="evidence" value="ECO:0007669"/>
    <property type="project" value="TreeGrafter"/>
</dbReference>
<keyword evidence="1" id="KW-0812">Transmembrane</keyword>
<feature type="transmembrane region" description="Helical" evidence="1">
    <location>
        <begin position="55"/>
        <end position="77"/>
    </location>
</feature>
<feature type="transmembrane region" description="Helical" evidence="1">
    <location>
        <begin position="24"/>
        <end position="48"/>
    </location>
</feature>
<dbReference type="GO" id="GO:0034205">
    <property type="term" value="P:amyloid-beta formation"/>
    <property type="evidence" value="ECO:0007669"/>
    <property type="project" value="TreeGrafter"/>
</dbReference>
<organism evidence="2 3">
    <name type="scientific">Protopolystoma xenopodis</name>
    <dbReference type="NCBI Taxonomy" id="117903"/>
    <lineage>
        <taxon>Eukaryota</taxon>
        <taxon>Metazoa</taxon>
        <taxon>Spiralia</taxon>
        <taxon>Lophotrochozoa</taxon>
        <taxon>Platyhelminthes</taxon>
        <taxon>Monogenea</taxon>
        <taxon>Polyopisthocotylea</taxon>
        <taxon>Polystomatidea</taxon>
        <taxon>Polystomatidae</taxon>
        <taxon>Protopolystoma</taxon>
    </lineage>
</organism>
<reference evidence="2" key="1">
    <citation type="submission" date="2018-11" db="EMBL/GenBank/DDBJ databases">
        <authorList>
            <consortium name="Pathogen Informatics"/>
        </authorList>
    </citation>
    <scope>NUCLEOTIDE SEQUENCE</scope>
</reference>
<dbReference type="GO" id="GO:0055074">
    <property type="term" value="P:calcium ion homeostasis"/>
    <property type="evidence" value="ECO:0007669"/>
    <property type="project" value="TreeGrafter"/>
</dbReference>
<proteinExistence type="predicted"/>
<dbReference type="GO" id="GO:0042500">
    <property type="term" value="F:aspartic endopeptidase activity, intramembrane cleaving"/>
    <property type="evidence" value="ECO:0007669"/>
    <property type="project" value="InterPro"/>
</dbReference>
<dbReference type="Proteomes" id="UP000784294">
    <property type="component" value="Unassembled WGS sequence"/>
</dbReference>
<dbReference type="GO" id="GO:0070765">
    <property type="term" value="C:gamma-secretase complex"/>
    <property type="evidence" value="ECO:0007669"/>
    <property type="project" value="TreeGrafter"/>
</dbReference>
<dbReference type="GO" id="GO:0007219">
    <property type="term" value="P:Notch signaling pathway"/>
    <property type="evidence" value="ECO:0007669"/>
    <property type="project" value="TreeGrafter"/>
</dbReference>
<comment type="caution">
    <text evidence="2">The sequence shown here is derived from an EMBL/GenBank/DDBJ whole genome shotgun (WGS) entry which is preliminary data.</text>
</comment>
<protein>
    <recommendedName>
        <fullName evidence="4">Presenilin</fullName>
    </recommendedName>
</protein>
<evidence type="ECO:0000313" key="2">
    <source>
        <dbReference type="EMBL" id="VEL10679.1"/>
    </source>
</evidence>
<sequence>MKLGLGDFVFYSLLIGRASLDGDAITIIACYVAILVGMCVTLIGLAIFRKALPALPVSIACGIIFYVATSWVISPFVEMMSLSRIYY</sequence>
<name>A0A448WFR4_9PLAT</name>
<dbReference type="InterPro" id="IPR042524">
    <property type="entry name" value="Presenilin_C"/>
</dbReference>
<dbReference type="PANTHER" id="PTHR10202">
    <property type="entry name" value="PRESENILIN"/>
    <property type="match status" value="1"/>
</dbReference>
<dbReference type="OrthoDB" id="20287at2759"/>
<dbReference type="Gene3D" id="1.10.472.100">
    <property type="entry name" value="Presenilin"/>
    <property type="match status" value="1"/>
</dbReference>
<dbReference type="PANTHER" id="PTHR10202:SF13">
    <property type="entry name" value="PRESENILIN HOMOLOG"/>
    <property type="match status" value="1"/>
</dbReference>
<keyword evidence="1" id="KW-1133">Transmembrane helix</keyword>
<evidence type="ECO:0000256" key="1">
    <source>
        <dbReference type="SAM" id="Phobius"/>
    </source>
</evidence>
<dbReference type="Pfam" id="PF01080">
    <property type="entry name" value="Presenilin"/>
    <property type="match status" value="1"/>
</dbReference>
<accession>A0A448WFR4</accession>
<evidence type="ECO:0000313" key="3">
    <source>
        <dbReference type="Proteomes" id="UP000784294"/>
    </source>
</evidence>
<gene>
    <name evidence="2" type="ORF">PXEA_LOCUS4119</name>
</gene>
<keyword evidence="3" id="KW-1185">Reference proteome</keyword>
<evidence type="ECO:0008006" key="4">
    <source>
        <dbReference type="Google" id="ProtNLM"/>
    </source>
</evidence>
<dbReference type="EMBL" id="CAAALY010009678">
    <property type="protein sequence ID" value="VEL10679.1"/>
    <property type="molecule type" value="Genomic_DNA"/>
</dbReference>
<dbReference type="GO" id="GO:0016485">
    <property type="term" value="P:protein processing"/>
    <property type="evidence" value="ECO:0007669"/>
    <property type="project" value="InterPro"/>
</dbReference>
<dbReference type="AlphaFoldDB" id="A0A448WFR4"/>
<keyword evidence="1" id="KW-0472">Membrane</keyword>